<dbReference type="GO" id="GO:0016706">
    <property type="term" value="F:2-oxoglutarate-dependent dioxygenase activity"/>
    <property type="evidence" value="ECO:0007669"/>
    <property type="project" value="InterPro"/>
</dbReference>
<sequence length="409" mass="46504">MVPSCFKWSTIIPVPKKTCISGLNDFRPVALASVAMKCFERLVLAYLKVITGSLLDPFQFAYRSNRSVEDAVNIGLCYILEHLDSTKTYARILFVDFSSAFNTIIPDILHYKLSQLSVPTSICNWITSFLTNREQQVKLGMFTSSTRTLSTGDPQGCVLSPLLFSIYTNDFTSTDSSVKILKLADDTTVIGLIKDCDESAYRREVDRLSLWCRHNNLELSTSKTVEMTVDFKKVPSPLPPLTIQGCTVSSTDSFKFLGTTICKDLKWEKNITTITIKAQQRMYFLHQLKKHNLPKELLCQFYRATIESILCSSITVWFVSATQLDKRRLHRLVKSAERITGTNLPSLQDLYMSRVRKRAEKIVGDPSHPAHCLFSLLPSGRRYRLIKTWTTRHQNSFFPAAIKILNTLL</sequence>
<dbReference type="InterPro" id="IPR000477">
    <property type="entry name" value="RT_dom"/>
</dbReference>
<dbReference type="SUPFAM" id="SSF56672">
    <property type="entry name" value="DNA/RNA polymerases"/>
    <property type="match status" value="1"/>
</dbReference>
<reference evidence="2 3" key="1">
    <citation type="submission" date="2019-04" db="EMBL/GenBank/DDBJ databases">
        <authorList>
            <consortium name="Wellcome Sanger Institute Data Sharing"/>
        </authorList>
    </citation>
    <scope>NUCLEOTIDE SEQUENCE [LARGE SCALE GENOMIC DNA]</scope>
</reference>
<dbReference type="CDD" id="cd01650">
    <property type="entry name" value="RT_nLTR_like"/>
    <property type="match status" value="1"/>
</dbReference>
<reference evidence="2" key="3">
    <citation type="submission" date="2025-09" db="UniProtKB">
        <authorList>
            <consortium name="Ensembl"/>
        </authorList>
    </citation>
    <scope>IDENTIFICATION</scope>
</reference>
<feature type="domain" description="Reverse transcriptase" evidence="1">
    <location>
        <begin position="1"/>
        <end position="261"/>
    </location>
</feature>
<dbReference type="GO" id="GO:0008168">
    <property type="term" value="F:methyltransferase activity"/>
    <property type="evidence" value="ECO:0007669"/>
    <property type="project" value="InterPro"/>
</dbReference>
<dbReference type="Pfam" id="PF09004">
    <property type="entry name" value="ALKBH8_N"/>
    <property type="match status" value="1"/>
</dbReference>
<dbReference type="InterPro" id="IPR043502">
    <property type="entry name" value="DNA/RNA_pol_sf"/>
</dbReference>
<dbReference type="InterPro" id="IPR015095">
    <property type="entry name" value="AlkB_hom8_N"/>
</dbReference>
<proteinExistence type="predicted"/>
<name>A0A8C9RRW2_SCLFO</name>
<dbReference type="OrthoDB" id="411173at2759"/>
<dbReference type="Ensembl" id="ENSSFOT00015021971.2">
    <property type="protein sequence ID" value="ENSSFOP00015021729.2"/>
    <property type="gene ID" value="ENSSFOG00015031774.1"/>
</dbReference>
<organism evidence="2 3">
    <name type="scientific">Scleropages formosus</name>
    <name type="common">Asian bonytongue</name>
    <name type="synonym">Osteoglossum formosum</name>
    <dbReference type="NCBI Taxonomy" id="113540"/>
    <lineage>
        <taxon>Eukaryota</taxon>
        <taxon>Metazoa</taxon>
        <taxon>Chordata</taxon>
        <taxon>Craniata</taxon>
        <taxon>Vertebrata</taxon>
        <taxon>Euteleostomi</taxon>
        <taxon>Actinopterygii</taxon>
        <taxon>Neopterygii</taxon>
        <taxon>Teleostei</taxon>
        <taxon>Osteoglossocephala</taxon>
        <taxon>Osteoglossomorpha</taxon>
        <taxon>Osteoglossiformes</taxon>
        <taxon>Osteoglossidae</taxon>
        <taxon>Scleropages</taxon>
    </lineage>
</organism>
<dbReference type="Pfam" id="PF00078">
    <property type="entry name" value="RVT_1"/>
    <property type="match status" value="1"/>
</dbReference>
<dbReference type="Proteomes" id="UP000694397">
    <property type="component" value="Chromosome 2"/>
</dbReference>
<evidence type="ECO:0000313" key="3">
    <source>
        <dbReference type="Proteomes" id="UP000694397"/>
    </source>
</evidence>
<dbReference type="PANTHER" id="PTHR47510:SF3">
    <property type="entry name" value="ENDO_EXONUCLEASE_PHOSPHATASE DOMAIN-CONTAINING PROTEIN"/>
    <property type="match status" value="1"/>
</dbReference>
<dbReference type="AlphaFoldDB" id="A0A8C9RRW2"/>
<dbReference type="GeneTree" id="ENSGT01120000271821"/>
<evidence type="ECO:0000313" key="2">
    <source>
        <dbReference type="Ensembl" id="ENSSFOP00015021729.2"/>
    </source>
</evidence>
<evidence type="ECO:0000259" key="1">
    <source>
        <dbReference type="PROSITE" id="PS50878"/>
    </source>
</evidence>
<keyword evidence="3" id="KW-1185">Reference proteome</keyword>
<dbReference type="PROSITE" id="PS50878">
    <property type="entry name" value="RT_POL"/>
    <property type="match status" value="1"/>
</dbReference>
<reference evidence="2" key="2">
    <citation type="submission" date="2025-08" db="UniProtKB">
        <authorList>
            <consortium name="Ensembl"/>
        </authorList>
    </citation>
    <scope>IDENTIFICATION</scope>
</reference>
<accession>A0A8C9RRW2</accession>
<protein>
    <recommendedName>
        <fullName evidence="1">Reverse transcriptase domain-containing protein</fullName>
    </recommendedName>
</protein>
<dbReference type="PANTHER" id="PTHR47510">
    <property type="entry name" value="REVERSE TRANSCRIPTASE DOMAIN-CONTAINING PROTEIN"/>
    <property type="match status" value="1"/>
</dbReference>